<feature type="compositionally biased region" description="Low complexity" evidence="1">
    <location>
        <begin position="527"/>
        <end position="538"/>
    </location>
</feature>
<sequence>MAVSALVLRLRRWCKPFLAALLAASALHATAQADPPERIARFDLIEGSAQHQTGIDHQTRPADTHWPLIAGDRVWTDTGSRAEIDSGGMRLRLDGASVMEFTALDPQTTQLKLTQGTLGVQLRAAEPGQRYEIDTPNLAFVLTRPGRYRIDVDPGQGLTRIAAVEPGAAGVVYGEKGESLPLPGPQRRDFVGRDLGSPGLLATVVAGDDFDRWFEQRARLDAASVSARYVSREMPGYRMLDGQGDWQNDGTYGTVWYPNGVAADWAPYRYGRWEWVQPWGWTWMDDAPWGFAPFHYGRWTQISSRWAWVPGPAHIRPTYAPALVGFVGSRIETGTLVLGNGRPGVAWFPLAPGEAWRPGYRASPRYLGDINRGWDLHGTAEAAAGSYRFLNRPGAVSGIGAEDFGRRWGDRRRMEAVTAEELARARAVQPPIFRAGAGYGGPGQAGMPPQVPRGVYGTTGVGGQPFTAGPPGGALADQARQHQLAQEQRQRELQQYRDIQQVEQMRNAQERFQPGFSQRRAEDQRRAQQVYQEQVRIQQLDHERRDQFRMEQNQREQAVQRMEQQQQQQRFQMQQQQERQGQMQQQIRQHQDQQRQQMQQQRESMQQQMQPSRGMGGAPHHRFEVRPGG</sequence>
<protein>
    <recommendedName>
        <fullName evidence="5">FecR family protein</fullName>
    </recommendedName>
</protein>
<evidence type="ECO:0008006" key="5">
    <source>
        <dbReference type="Google" id="ProtNLM"/>
    </source>
</evidence>
<accession>A0A318SKF2</accession>
<name>A0A318SKF2_9BURK</name>
<keyword evidence="2" id="KW-0732">Signal</keyword>
<feature type="signal peptide" evidence="2">
    <location>
        <begin position="1"/>
        <end position="33"/>
    </location>
</feature>
<feature type="compositionally biased region" description="Low complexity" evidence="1">
    <location>
        <begin position="555"/>
        <end position="610"/>
    </location>
</feature>
<comment type="caution">
    <text evidence="3">The sequence shown here is derived from an EMBL/GenBank/DDBJ whole genome shotgun (WGS) entry which is preliminary data.</text>
</comment>
<dbReference type="AlphaFoldDB" id="A0A318SKF2"/>
<feature type="region of interest" description="Disordered" evidence="1">
    <location>
        <begin position="458"/>
        <end position="494"/>
    </location>
</feature>
<evidence type="ECO:0000313" key="3">
    <source>
        <dbReference type="EMBL" id="PYE79415.1"/>
    </source>
</evidence>
<dbReference type="InterPro" id="IPR046535">
    <property type="entry name" value="DUF6600"/>
</dbReference>
<keyword evidence="4" id="KW-1185">Reference proteome</keyword>
<evidence type="ECO:0000313" key="4">
    <source>
        <dbReference type="Proteomes" id="UP000247540"/>
    </source>
</evidence>
<dbReference type="RefSeq" id="WP_146228620.1">
    <property type="nucleotide sequence ID" value="NZ_JAMOFZ010000001.1"/>
</dbReference>
<dbReference type="Proteomes" id="UP000247540">
    <property type="component" value="Unassembled WGS sequence"/>
</dbReference>
<organism evidence="3 4">
    <name type="scientific">Xylophilus ampelinus</name>
    <dbReference type="NCBI Taxonomy" id="54067"/>
    <lineage>
        <taxon>Bacteria</taxon>
        <taxon>Pseudomonadati</taxon>
        <taxon>Pseudomonadota</taxon>
        <taxon>Betaproteobacteria</taxon>
        <taxon>Burkholderiales</taxon>
        <taxon>Xylophilus</taxon>
    </lineage>
</organism>
<gene>
    <name evidence="3" type="ORF">DFQ15_102148</name>
</gene>
<dbReference type="Pfam" id="PF20245">
    <property type="entry name" value="DUF6600"/>
    <property type="match status" value="1"/>
</dbReference>
<reference evidence="3 4" key="1">
    <citation type="submission" date="2018-06" db="EMBL/GenBank/DDBJ databases">
        <title>Genomic Encyclopedia of Type Strains, Phase III (KMG-III): the genomes of soil and plant-associated and newly described type strains.</title>
        <authorList>
            <person name="Whitman W."/>
        </authorList>
    </citation>
    <scope>NUCLEOTIDE SEQUENCE [LARGE SCALE GENOMIC DNA]</scope>
    <source>
        <strain evidence="3 4">CECT 7646</strain>
    </source>
</reference>
<proteinExistence type="predicted"/>
<dbReference type="PANTHER" id="PTHR38731:SF3">
    <property type="entry name" value="BLL6125 PROTEIN"/>
    <property type="match status" value="1"/>
</dbReference>
<evidence type="ECO:0000256" key="2">
    <source>
        <dbReference type="SAM" id="SignalP"/>
    </source>
</evidence>
<feature type="chain" id="PRO_5016341361" description="FecR family protein" evidence="2">
    <location>
        <begin position="34"/>
        <end position="629"/>
    </location>
</feature>
<dbReference type="PANTHER" id="PTHR38731">
    <property type="entry name" value="LIPL45-RELATED LIPOPROTEIN-RELATED"/>
    <property type="match status" value="1"/>
</dbReference>
<evidence type="ECO:0000256" key="1">
    <source>
        <dbReference type="SAM" id="MobiDB-lite"/>
    </source>
</evidence>
<dbReference type="OrthoDB" id="5485224at2"/>
<feature type="compositionally biased region" description="Basic and acidic residues" evidence="1">
    <location>
        <begin position="539"/>
        <end position="554"/>
    </location>
</feature>
<feature type="region of interest" description="Disordered" evidence="1">
    <location>
        <begin position="511"/>
        <end position="629"/>
    </location>
</feature>
<dbReference type="EMBL" id="QJTC01000002">
    <property type="protein sequence ID" value="PYE79415.1"/>
    <property type="molecule type" value="Genomic_DNA"/>
</dbReference>